<name>Q023M5_SOLUE</name>
<dbReference type="EMBL" id="CP000473">
    <property type="protein sequence ID" value="ABJ83815.1"/>
    <property type="molecule type" value="Genomic_DNA"/>
</dbReference>
<gene>
    <name evidence="2" type="ordered locus">Acid_2829</name>
</gene>
<organism evidence="2">
    <name type="scientific">Solibacter usitatus (strain Ellin6076)</name>
    <dbReference type="NCBI Taxonomy" id="234267"/>
    <lineage>
        <taxon>Bacteria</taxon>
        <taxon>Pseudomonadati</taxon>
        <taxon>Acidobacteriota</taxon>
        <taxon>Terriglobia</taxon>
        <taxon>Bryobacterales</taxon>
        <taxon>Solibacteraceae</taxon>
        <taxon>Candidatus Solibacter</taxon>
    </lineage>
</organism>
<feature type="region of interest" description="Disordered" evidence="1">
    <location>
        <begin position="35"/>
        <end position="84"/>
    </location>
</feature>
<protein>
    <submittedName>
        <fullName evidence="2">Uncharacterized protein</fullName>
    </submittedName>
</protein>
<evidence type="ECO:0000256" key="1">
    <source>
        <dbReference type="SAM" id="MobiDB-lite"/>
    </source>
</evidence>
<feature type="compositionally biased region" description="Basic and acidic residues" evidence="1">
    <location>
        <begin position="53"/>
        <end position="84"/>
    </location>
</feature>
<reference evidence="2" key="1">
    <citation type="submission" date="2006-10" db="EMBL/GenBank/DDBJ databases">
        <title>Complete sequence of Solibacter usitatus Ellin6076.</title>
        <authorList>
            <consortium name="US DOE Joint Genome Institute"/>
            <person name="Copeland A."/>
            <person name="Lucas S."/>
            <person name="Lapidus A."/>
            <person name="Barry K."/>
            <person name="Detter J.C."/>
            <person name="Glavina del Rio T."/>
            <person name="Hammon N."/>
            <person name="Israni S."/>
            <person name="Dalin E."/>
            <person name="Tice H."/>
            <person name="Pitluck S."/>
            <person name="Thompson L.S."/>
            <person name="Brettin T."/>
            <person name="Bruce D."/>
            <person name="Han C."/>
            <person name="Tapia R."/>
            <person name="Gilna P."/>
            <person name="Schmutz J."/>
            <person name="Larimer F."/>
            <person name="Land M."/>
            <person name="Hauser L."/>
            <person name="Kyrpides N."/>
            <person name="Mikhailova N."/>
            <person name="Janssen P.H."/>
            <person name="Kuske C.R."/>
            <person name="Richardson P."/>
        </authorList>
    </citation>
    <scope>NUCLEOTIDE SEQUENCE</scope>
    <source>
        <strain evidence="2">Ellin6076</strain>
    </source>
</reference>
<dbReference type="InParanoid" id="Q023M5"/>
<dbReference type="HOGENOM" id="CLU_2525772_0_0_0"/>
<sequence>MDLYKAIQDLYAEKEKLERVIASLEELQRTAGSVPVLPKPVKRRGRKSMNSSERQEVSERMRKYWASRREQKLPDKAVPEKSDR</sequence>
<dbReference type="AlphaFoldDB" id="Q023M5"/>
<proteinExistence type="predicted"/>
<accession>Q023M5</accession>
<evidence type="ECO:0000313" key="2">
    <source>
        <dbReference type="EMBL" id="ABJ83815.1"/>
    </source>
</evidence>
<dbReference type="KEGG" id="sus:Acid_2829"/>